<dbReference type="Pfam" id="PF00069">
    <property type="entry name" value="Pkinase"/>
    <property type="match status" value="1"/>
</dbReference>
<dbReference type="GeneID" id="3255480"/>
<reference evidence="3 4" key="1">
    <citation type="journal article" date="2005" name="Science">
        <title>The genome of the basidiomycetous yeast and human pathogen Cryptococcus neoformans.</title>
        <authorList>
            <person name="Loftus B.J."/>
            <person name="Fung E."/>
            <person name="Roncaglia P."/>
            <person name="Rowley D."/>
            <person name="Amedeo P."/>
            <person name="Bruno D."/>
            <person name="Vamathevan J."/>
            <person name="Miranda M."/>
            <person name="Anderson I.J."/>
            <person name="Fraser J.A."/>
            <person name="Allen J.E."/>
            <person name="Bosdet I.E."/>
            <person name="Brent M.R."/>
            <person name="Chiu R."/>
            <person name="Doering T.L."/>
            <person name="Donlin M.J."/>
            <person name="D'Souza C.A."/>
            <person name="Fox D.S."/>
            <person name="Grinberg V."/>
            <person name="Fu J."/>
            <person name="Fukushima M."/>
            <person name="Haas B.J."/>
            <person name="Huang J.C."/>
            <person name="Janbon G."/>
            <person name="Jones S.J."/>
            <person name="Koo H.L."/>
            <person name="Krzywinski M.I."/>
            <person name="Kwon-Chung J.K."/>
            <person name="Lengeler K.B."/>
            <person name="Maiti R."/>
            <person name="Marra M.A."/>
            <person name="Marra R.E."/>
            <person name="Mathewson C.A."/>
            <person name="Mitchell T.G."/>
            <person name="Pertea M."/>
            <person name="Riggs F.R."/>
            <person name="Salzberg S.L."/>
            <person name="Schein J.E."/>
            <person name="Shvartsbeyn A."/>
            <person name="Shin H."/>
            <person name="Shumway M."/>
            <person name="Specht C.A."/>
            <person name="Suh B.B."/>
            <person name="Tenney A."/>
            <person name="Utterback T.R."/>
            <person name="Wickes B.L."/>
            <person name="Wortman J.R."/>
            <person name="Wye N.H."/>
            <person name="Kronstad J.W."/>
            <person name="Lodge J.K."/>
            <person name="Heitman J."/>
            <person name="Davis R.W."/>
            <person name="Fraser C.M."/>
            <person name="Hyman R.W."/>
        </authorList>
    </citation>
    <scope>NUCLEOTIDE SEQUENCE [LARGE SCALE GENOMIC DNA]</scope>
    <source>
        <strain evidence="4">JEC21 / ATCC MYA-565</strain>
    </source>
</reference>
<dbReference type="SMART" id="SM00220">
    <property type="entry name" value="S_TKc"/>
    <property type="match status" value="1"/>
</dbReference>
<dbReference type="GO" id="GO:0006897">
    <property type="term" value="P:endocytosis"/>
    <property type="evidence" value="ECO:0000318"/>
    <property type="project" value="GO_Central"/>
</dbReference>
<dbReference type="GO" id="GO:0005737">
    <property type="term" value="C:cytoplasm"/>
    <property type="evidence" value="ECO:0000318"/>
    <property type="project" value="GO_Central"/>
</dbReference>
<dbReference type="GO" id="GO:0007165">
    <property type="term" value="P:signal transduction"/>
    <property type="evidence" value="ECO:0000318"/>
    <property type="project" value="GO_Central"/>
</dbReference>
<dbReference type="GO" id="GO:0006282">
    <property type="term" value="P:regulation of DNA repair"/>
    <property type="evidence" value="ECO:0000318"/>
    <property type="project" value="GO_Central"/>
</dbReference>
<feature type="region of interest" description="Disordered" evidence="1">
    <location>
        <begin position="309"/>
        <end position="428"/>
    </location>
</feature>
<dbReference type="GO" id="GO:0005524">
    <property type="term" value="F:ATP binding"/>
    <property type="evidence" value="ECO:0007669"/>
    <property type="project" value="InterPro"/>
</dbReference>
<protein>
    <submittedName>
        <fullName evidence="3">Protein kinase, putative</fullName>
    </submittedName>
</protein>
<evidence type="ECO:0000313" key="3">
    <source>
        <dbReference type="EMBL" id="AAW47139.1"/>
    </source>
</evidence>
<dbReference type="STRING" id="214684.Q5K765"/>
<dbReference type="EMBL" id="AE017356">
    <property type="protein sequence ID" value="AAW47139.1"/>
    <property type="molecule type" value="Genomic_DNA"/>
</dbReference>
<dbReference type="KEGG" id="cne:CNN00940"/>
<evidence type="ECO:0000313" key="4">
    <source>
        <dbReference type="Proteomes" id="UP000002149"/>
    </source>
</evidence>
<dbReference type="AlphaFoldDB" id="Q5K765"/>
<dbReference type="RefSeq" id="XP_568656.1">
    <property type="nucleotide sequence ID" value="XM_568656.2"/>
</dbReference>
<keyword evidence="4" id="KW-1185">Reference proteome</keyword>
<dbReference type="PaxDb" id="214684-Q5K765"/>
<dbReference type="InterPro" id="IPR000719">
    <property type="entry name" value="Prot_kinase_dom"/>
</dbReference>
<sequence>MSSRDSPSSDTEIPQVIAGRYNVKVDKQMAETNQGGVYPAVDTKTGQEVAVKLEHILFALLEDRRDLRDEHEAYRDISKHVPNAHTIPSIKWYGEEGNYCALVMDMLGPTLQDLFSSHSGPFSLKTVLMIADQLISHVEFLHGQLYIHRGIKPDNFCIGLQDQRKIFMIDLGFAKRYRDPKTKRHMPYEKYERCANPSWCSLRVSEGTMASRRDDLESLGYMFVFFLKGSLPWHGTCSIEMEDIKSEPLEDLCKDLPDEFLKYLQYCRALKFDSDPDYRYLRLLFHQLFLEKGYENDWEFDWCKKPNNEGAAEEKDDKEPLEANDKKNGNNAEKRNNISKDLEESNNVTNADTDQSEITSVNNTDLKQVSEAKEDQKAQTEIKVPSKSVNFDDHHANIDEPEGGNDLQEGENRLRRSARLKKMAREEP</sequence>
<dbReference type="HOGENOM" id="CLU_019279_2_7_1"/>
<dbReference type="GO" id="GO:0005634">
    <property type="term" value="C:nucleus"/>
    <property type="evidence" value="ECO:0000318"/>
    <property type="project" value="GO_Central"/>
</dbReference>
<organism evidence="3 4">
    <name type="scientific">Cryptococcus deneoformans (strain JEC21 / ATCC MYA-565)</name>
    <name type="common">Cryptococcus neoformans var. neoformans serotype D</name>
    <dbReference type="NCBI Taxonomy" id="214684"/>
    <lineage>
        <taxon>Eukaryota</taxon>
        <taxon>Fungi</taxon>
        <taxon>Dikarya</taxon>
        <taxon>Basidiomycota</taxon>
        <taxon>Agaricomycotina</taxon>
        <taxon>Tremellomycetes</taxon>
        <taxon>Tremellales</taxon>
        <taxon>Cryptococcaceae</taxon>
        <taxon>Cryptococcus</taxon>
        <taxon>Cryptococcus neoformans species complex</taxon>
    </lineage>
</organism>
<dbReference type="GO" id="GO:0004674">
    <property type="term" value="F:protein serine/threonine kinase activity"/>
    <property type="evidence" value="ECO:0000318"/>
    <property type="project" value="GO_Central"/>
</dbReference>
<dbReference type="PROSITE" id="PS50011">
    <property type="entry name" value="PROTEIN_KINASE_DOM"/>
    <property type="match status" value="1"/>
</dbReference>
<dbReference type="Gene3D" id="1.10.510.10">
    <property type="entry name" value="Transferase(Phosphotransferase) domain 1"/>
    <property type="match status" value="1"/>
</dbReference>
<keyword evidence="3" id="KW-0418">Kinase</keyword>
<gene>
    <name evidence="3" type="ordered locus">CNN00940</name>
</gene>
<dbReference type="eggNOG" id="KOG1164">
    <property type="taxonomic scope" value="Eukaryota"/>
</dbReference>
<dbReference type="SUPFAM" id="SSF56112">
    <property type="entry name" value="Protein kinase-like (PK-like)"/>
    <property type="match status" value="1"/>
</dbReference>
<feature type="domain" description="Protein kinase" evidence="2">
    <location>
        <begin position="23"/>
        <end position="289"/>
    </location>
</feature>
<dbReference type="PANTHER" id="PTHR11909">
    <property type="entry name" value="CASEIN KINASE-RELATED"/>
    <property type="match status" value="1"/>
</dbReference>
<dbReference type="InterPro" id="IPR050235">
    <property type="entry name" value="CK1_Ser-Thr_kinase"/>
</dbReference>
<keyword evidence="3" id="KW-0808">Transferase</keyword>
<dbReference type="InterPro" id="IPR011009">
    <property type="entry name" value="Kinase-like_dom_sf"/>
</dbReference>
<feature type="compositionally biased region" description="Polar residues" evidence="1">
    <location>
        <begin position="345"/>
        <end position="367"/>
    </location>
</feature>
<accession>Q55HM7</accession>
<proteinExistence type="predicted"/>
<evidence type="ECO:0000259" key="2">
    <source>
        <dbReference type="PROSITE" id="PS50011"/>
    </source>
</evidence>
<accession>Q5K765</accession>
<dbReference type="CDD" id="cd14016">
    <property type="entry name" value="STKc_CK1"/>
    <property type="match status" value="1"/>
</dbReference>
<dbReference type="OrthoDB" id="2569483at2759"/>
<dbReference type="Proteomes" id="UP000002149">
    <property type="component" value="Chromosome 14"/>
</dbReference>
<evidence type="ECO:0000256" key="1">
    <source>
        <dbReference type="SAM" id="MobiDB-lite"/>
    </source>
</evidence>
<dbReference type="InParanoid" id="Q5K765"/>
<name>Q5K765_CRYD1</name>
<dbReference type="OMA" id="LIDMGLC"/>
<dbReference type="VEuPathDB" id="FungiDB:CNN00940"/>
<feature type="compositionally biased region" description="Basic and acidic residues" evidence="1">
    <location>
        <begin position="309"/>
        <end position="343"/>
    </location>
</feature>
<feature type="compositionally biased region" description="Basic and acidic residues" evidence="1">
    <location>
        <begin position="368"/>
        <end position="380"/>
    </location>
</feature>